<accession>A0A392PJM2</accession>
<dbReference type="EMBL" id="LXQA010081689">
    <property type="protein sequence ID" value="MCI11837.1"/>
    <property type="molecule type" value="Genomic_DNA"/>
</dbReference>
<dbReference type="AlphaFoldDB" id="A0A392PJM2"/>
<protein>
    <submittedName>
        <fullName evidence="2">Uncharacterized protein</fullName>
    </submittedName>
</protein>
<feature type="non-terminal residue" evidence="2">
    <location>
        <position position="1"/>
    </location>
</feature>
<feature type="compositionally biased region" description="Basic residues" evidence="1">
    <location>
        <begin position="155"/>
        <end position="166"/>
    </location>
</feature>
<evidence type="ECO:0000313" key="2">
    <source>
        <dbReference type="EMBL" id="MCI11837.1"/>
    </source>
</evidence>
<name>A0A392PJM2_9FABA</name>
<evidence type="ECO:0000313" key="3">
    <source>
        <dbReference type="Proteomes" id="UP000265520"/>
    </source>
</evidence>
<feature type="region of interest" description="Disordered" evidence="1">
    <location>
        <begin position="134"/>
        <end position="173"/>
    </location>
</feature>
<feature type="compositionally biased region" description="Basic and acidic residues" evidence="1">
    <location>
        <begin position="80"/>
        <end position="102"/>
    </location>
</feature>
<sequence length="173" mass="19191">KSLAMPPFPSVLLKEDIPDEPVREAIPDMPEAFAKSQKKNVPIFKEEHDVGSGVEFEAEKEEDKEKLVEENLNVDEDEEDKNKAVKEAEHEEQAAGSEERPVRQGQDAEITTVLPVKQLVDEVRVVGEVIPPDAGLAMTDKDTDVGEIASDIAPPRRKKRTKRGKVVKQASTD</sequence>
<keyword evidence="3" id="KW-1185">Reference proteome</keyword>
<organism evidence="2 3">
    <name type="scientific">Trifolium medium</name>
    <dbReference type="NCBI Taxonomy" id="97028"/>
    <lineage>
        <taxon>Eukaryota</taxon>
        <taxon>Viridiplantae</taxon>
        <taxon>Streptophyta</taxon>
        <taxon>Embryophyta</taxon>
        <taxon>Tracheophyta</taxon>
        <taxon>Spermatophyta</taxon>
        <taxon>Magnoliopsida</taxon>
        <taxon>eudicotyledons</taxon>
        <taxon>Gunneridae</taxon>
        <taxon>Pentapetalae</taxon>
        <taxon>rosids</taxon>
        <taxon>fabids</taxon>
        <taxon>Fabales</taxon>
        <taxon>Fabaceae</taxon>
        <taxon>Papilionoideae</taxon>
        <taxon>50 kb inversion clade</taxon>
        <taxon>NPAAA clade</taxon>
        <taxon>Hologalegina</taxon>
        <taxon>IRL clade</taxon>
        <taxon>Trifolieae</taxon>
        <taxon>Trifolium</taxon>
    </lineage>
</organism>
<proteinExistence type="predicted"/>
<dbReference type="Proteomes" id="UP000265520">
    <property type="component" value="Unassembled WGS sequence"/>
</dbReference>
<comment type="caution">
    <text evidence="2">The sequence shown here is derived from an EMBL/GenBank/DDBJ whole genome shotgun (WGS) entry which is preliminary data.</text>
</comment>
<gene>
    <name evidence="2" type="ORF">A2U01_0032939</name>
</gene>
<reference evidence="2 3" key="1">
    <citation type="journal article" date="2018" name="Front. Plant Sci.">
        <title>Red Clover (Trifolium pratense) and Zigzag Clover (T. medium) - A Picture of Genomic Similarities and Differences.</title>
        <authorList>
            <person name="Dluhosova J."/>
            <person name="Istvanek J."/>
            <person name="Nedelnik J."/>
            <person name="Repkova J."/>
        </authorList>
    </citation>
    <scope>NUCLEOTIDE SEQUENCE [LARGE SCALE GENOMIC DNA]</scope>
    <source>
        <strain evidence="3">cv. 10/8</strain>
        <tissue evidence="2">Leaf</tissue>
    </source>
</reference>
<feature type="non-terminal residue" evidence="2">
    <location>
        <position position="173"/>
    </location>
</feature>
<evidence type="ECO:0000256" key="1">
    <source>
        <dbReference type="SAM" id="MobiDB-lite"/>
    </source>
</evidence>
<feature type="region of interest" description="Disordered" evidence="1">
    <location>
        <begin position="49"/>
        <end position="109"/>
    </location>
</feature>